<proteinExistence type="predicted"/>
<accession>A0ABS9BSX5</accession>
<organism evidence="1 2">
    <name type="scientific">Mariniradius sediminis</name>
    <dbReference type="NCBI Taxonomy" id="2909237"/>
    <lineage>
        <taxon>Bacteria</taxon>
        <taxon>Pseudomonadati</taxon>
        <taxon>Bacteroidota</taxon>
        <taxon>Cytophagia</taxon>
        <taxon>Cytophagales</taxon>
        <taxon>Cyclobacteriaceae</taxon>
        <taxon>Mariniradius</taxon>
    </lineage>
</organism>
<evidence type="ECO:0000313" key="1">
    <source>
        <dbReference type="EMBL" id="MCF1750854.1"/>
    </source>
</evidence>
<reference evidence="1 2" key="1">
    <citation type="submission" date="2022-01" db="EMBL/GenBank/DDBJ databases">
        <title>Mariniradius saccharolyticus sp. nov., isolated from sediment of a river.</title>
        <authorList>
            <person name="Liu H."/>
        </authorList>
    </citation>
    <scope>NUCLEOTIDE SEQUENCE [LARGE SCALE GENOMIC DNA]</scope>
    <source>
        <strain evidence="1 2">RY-2</strain>
    </source>
</reference>
<protein>
    <submittedName>
        <fullName evidence="1">Uncharacterized protein</fullName>
    </submittedName>
</protein>
<evidence type="ECO:0000313" key="2">
    <source>
        <dbReference type="Proteomes" id="UP001201449"/>
    </source>
</evidence>
<keyword evidence="2" id="KW-1185">Reference proteome</keyword>
<dbReference type="EMBL" id="JAKEVZ010000004">
    <property type="protein sequence ID" value="MCF1750854.1"/>
    <property type="molecule type" value="Genomic_DNA"/>
</dbReference>
<comment type="caution">
    <text evidence="1">The sequence shown here is derived from an EMBL/GenBank/DDBJ whole genome shotgun (WGS) entry which is preliminary data.</text>
</comment>
<dbReference type="RefSeq" id="WP_234860908.1">
    <property type="nucleotide sequence ID" value="NZ_JAKEVZ010000004.1"/>
</dbReference>
<dbReference type="Proteomes" id="UP001201449">
    <property type="component" value="Unassembled WGS sequence"/>
</dbReference>
<sequence length="175" mass="19678">MKKTIAIMLTAGLLWACKTEKAPEERFVFEGDAVTDVDTGDKFIMDQDSTHVTVIHQDGSQEVLDLDKAPFYGTTVAEEYLQKMEDAFQKRVDDLIEQKNARLQEARKARYAAIGDEDLLKQFQEGHKNGLDMARQMDMIAELIARGVVSSEQAPDLLEIAPEMVDLNVELDSIN</sequence>
<gene>
    <name evidence="1" type="ORF">L0U89_07200</name>
</gene>
<name>A0ABS9BSX5_9BACT</name>